<dbReference type="CDD" id="cd07906">
    <property type="entry name" value="Adenylation_DNA_ligase_LigD_LigC"/>
    <property type="match status" value="1"/>
</dbReference>
<keyword evidence="18" id="KW-0511">Multifunctional enzyme</keyword>
<feature type="region of interest" description="Disordered" evidence="21">
    <location>
        <begin position="14"/>
        <end position="35"/>
    </location>
</feature>
<comment type="catalytic activity">
    <reaction evidence="20">
        <text>ATP + (deoxyribonucleotide)n-3'-hydroxyl + 5'-phospho-(deoxyribonucleotide)m = (deoxyribonucleotide)n+m + AMP + diphosphate.</text>
        <dbReference type="EC" id="6.5.1.1"/>
    </reaction>
</comment>
<dbReference type="NCBIfam" id="TIGR02776">
    <property type="entry name" value="NHEJ_ligase_prk"/>
    <property type="match status" value="1"/>
</dbReference>
<evidence type="ECO:0000256" key="15">
    <source>
        <dbReference type="ARBA" id="ARBA00023172"/>
    </source>
</evidence>
<dbReference type="SUPFAM" id="SSF50249">
    <property type="entry name" value="Nucleic acid-binding proteins"/>
    <property type="match status" value="1"/>
</dbReference>
<keyword evidence="7" id="KW-0479">Metal-binding</keyword>
<dbReference type="NCBIfam" id="TIGR02778">
    <property type="entry name" value="ligD_pol"/>
    <property type="match status" value="1"/>
</dbReference>
<dbReference type="InterPro" id="IPR014143">
    <property type="entry name" value="NHEJ_ligase_prk"/>
</dbReference>
<keyword evidence="6" id="KW-0540">Nuclease</keyword>
<dbReference type="SUPFAM" id="SSF56091">
    <property type="entry name" value="DNA ligase/mRNA capping enzyme, catalytic domain"/>
    <property type="match status" value="1"/>
</dbReference>
<comment type="cofactor">
    <cofactor evidence="1">
        <name>Mn(2+)</name>
        <dbReference type="ChEBI" id="CHEBI:29035"/>
    </cofactor>
</comment>
<dbReference type="Gene3D" id="2.40.50.140">
    <property type="entry name" value="Nucleic acid-binding proteins"/>
    <property type="match status" value="1"/>
</dbReference>
<feature type="domain" description="ATP-dependent DNA ligase family profile" evidence="22">
    <location>
        <begin position="324"/>
        <end position="417"/>
    </location>
</feature>
<feature type="region of interest" description="Disordered" evidence="21">
    <location>
        <begin position="520"/>
        <end position="571"/>
    </location>
</feature>
<dbReference type="CDD" id="cd04862">
    <property type="entry name" value="PaeLigD_Pol_like"/>
    <property type="match status" value="1"/>
</dbReference>
<accession>A0ABW3J635</accession>
<organism evidence="23 24">
    <name type="scientific">Methyloligella solikamskensis</name>
    <dbReference type="NCBI Taxonomy" id="1177756"/>
    <lineage>
        <taxon>Bacteria</taxon>
        <taxon>Pseudomonadati</taxon>
        <taxon>Pseudomonadota</taxon>
        <taxon>Alphaproteobacteria</taxon>
        <taxon>Hyphomicrobiales</taxon>
        <taxon>Hyphomicrobiaceae</taxon>
        <taxon>Methyloligella</taxon>
    </lineage>
</organism>
<dbReference type="InterPro" id="IPR012309">
    <property type="entry name" value="DNA_ligase_ATP-dep_C"/>
</dbReference>
<evidence type="ECO:0000256" key="18">
    <source>
        <dbReference type="ARBA" id="ARBA00023268"/>
    </source>
</evidence>
<evidence type="ECO:0000256" key="20">
    <source>
        <dbReference type="ARBA" id="ARBA00034003"/>
    </source>
</evidence>
<dbReference type="InterPro" id="IPR014146">
    <property type="entry name" value="LigD_ligase_dom"/>
</dbReference>
<keyword evidence="15" id="KW-0233">DNA recombination</keyword>
<dbReference type="Pfam" id="PF04679">
    <property type="entry name" value="DNA_ligase_A_C"/>
    <property type="match status" value="1"/>
</dbReference>
<reference evidence="24" key="1">
    <citation type="journal article" date="2019" name="Int. J. Syst. Evol. Microbiol.">
        <title>The Global Catalogue of Microorganisms (GCM) 10K type strain sequencing project: providing services to taxonomists for standard genome sequencing and annotation.</title>
        <authorList>
            <consortium name="The Broad Institute Genomics Platform"/>
            <consortium name="The Broad Institute Genome Sequencing Center for Infectious Disease"/>
            <person name="Wu L."/>
            <person name="Ma J."/>
        </authorList>
    </citation>
    <scope>NUCLEOTIDE SEQUENCE [LARGE SCALE GENOMIC DNA]</scope>
    <source>
        <strain evidence="24">CCUG 61697</strain>
    </source>
</reference>
<dbReference type="EC" id="6.5.1.1" evidence="2"/>
<dbReference type="Gene3D" id="3.90.920.10">
    <property type="entry name" value="DNA primase, PRIM domain"/>
    <property type="match status" value="1"/>
</dbReference>
<dbReference type="RefSeq" id="WP_379084404.1">
    <property type="nucleotide sequence ID" value="NZ_JBHTJO010000001.1"/>
</dbReference>
<evidence type="ECO:0000256" key="12">
    <source>
        <dbReference type="ARBA" id="ARBA00022840"/>
    </source>
</evidence>
<dbReference type="GO" id="GO:0003910">
    <property type="term" value="F:DNA ligase (ATP) activity"/>
    <property type="evidence" value="ECO:0007669"/>
    <property type="project" value="UniProtKB-EC"/>
</dbReference>
<dbReference type="Proteomes" id="UP001597102">
    <property type="component" value="Unassembled WGS sequence"/>
</dbReference>
<dbReference type="InterPro" id="IPR012340">
    <property type="entry name" value="NA-bd_OB-fold"/>
</dbReference>
<feature type="region of interest" description="Disordered" evidence="21">
    <location>
        <begin position="169"/>
        <end position="231"/>
    </location>
</feature>
<dbReference type="NCBIfam" id="NF004628">
    <property type="entry name" value="PRK05972.1"/>
    <property type="match status" value="1"/>
</dbReference>
<evidence type="ECO:0000256" key="9">
    <source>
        <dbReference type="ARBA" id="ARBA00022763"/>
    </source>
</evidence>
<keyword evidence="17" id="KW-0464">Manganese</keyword>
<evidence type="ECO:0000256" key="11">
    <source>
        <dbReference type="ARBA" id="ARBA00022839"/>
    </source>
</evidence>
<feature type="compositionally biased region" description="Basic and acidic residues" evidence="21">
    <location>
        <begin position="525"/>
        <end position="551"/>
    </location>
</feature>
<dbReference type="PANTHER" id="PTHR42705">
    <property type="entry name" value="BIFUNCTIONAL NON-HOMOLOGOUS END JOINING PROTEIN LIGD"/>
    <property type="match status" value="1"/>
</dbReference>
<gene>
    <name evidence="23" type="primary">ligD</name>
    <name evidence="23" type="ORF">ACFQ2F_01035</name>
</gene>
<keyword evidence="4" id="KW-0808">Transferase</keyword>
<evidence type="ECO:0000256" key="10">
    <source>
        <dbReference type="ARBA" id="ARBA00022801"/>
    </source>
</evidence>
<evidence type="ECO:0000256" key="19">
    <source>
        <dbReference type="ARBA" id="ARBA00029943"/>
    </source>
</evidence>
<dbReference type="InterPro" id="IPR012310">
    <property type="entry name" value="DNA_ligase_ATP-dep_cent"/>
</dbReference>
<evidence type="ECO:0000259" key="22">
    <source>
        <dbReference type="PROSITE" id="PS50160"/>
    </source>
</evidence>
<evidence type="ECO:0000256" key="16">
    <source>
        <dbReference type="ARBA" id="ARBA00023204"/>
    </source>
</evidence>
<keyword evidence="12" id="KW-0067">ATP-binding</keyword>
<feature type="compositionally biased region" description="Polar residues" evidence="21">
    <location>
        <begin position="173"/>
        <end position="183"/>
    </location>
</feature>
<dbReference type="Gene3D" id="3.30.1490.70">
    <property type="match status" value="1"/>
</dbReference>
<evidence type="ECO:0000256" key="1">
    <source>
        <dbReference type="ARBA" id="ARBA00001936"/>
    </source>
</evidence>
<keyword evidence="8" id="KW-0547">Nucleotide-binding</keyword>
<feature type="compositionally biased region" description="Basic and acidic residues" evidence="21">
    <location>
        <begin position="14"/>
        <end position="27"/>
    </location>
</feature>
<dbReference type="InterPro" id="IPR014144">
    <property type="entry name" value="LigD_PE_domain"/>
</dbReference>
<dbReference type="NCBIfam" id="TIGR02779">
    <property type="entry name" value="NHEJ_ligase_lig"/>
    <property type="match status" value="1"/>
</dbReference>
<evidence type="ECO:0000256" key="13">
    <source>
        <dbReference type="ARBA" id="ARBA00022932"/>
    </source>
</evidence>
<evidence type="ECO:0000256" key="4">
    <source>
        <dbReference type="ARBA" id="ARBA00022679"/>
    </source>
</evidence>
<dbReference type="CDD" id="cd07971">
    <property type="entry name" value="OBF_DNA_ligase_LigD"/>
    <property type="match status" value="1"/>
</dbReference>
<keyword evidence="10" id="KW-0378">Hydrolase</keyword>
<protein>
    <recommendedName>
        <fullName evidence="2">DNA ligase (ATP)</fullName>
        <ecNumber evidence="2">6.5.1.1</ecNumber>
    </recommendedName>
    <alternativeName>
        <fullName evidence="19">NHEJ DNA polymerase</fullName>
    </alternativeName>
</protein>
<dbReference type="PANTHER" id="PTHR42705:SF2">
    <property type="entry name" value="BIFUNCTIONAL NON-HOMOLOGOUS END JOINING PROTEIN LIGD"/>
    <property type="match status" value="1"/>
</dbReference>
<dbReference type="Gene3D" id="3.30.470.30">
    <property type="entry name" value="DNA ligase/mRNA capping enzyme"/>
    <property type="match status" value="1"/>
</dbReference>
<dbReference type="Pfam" id="PF21686">
    <property type="entry name" value="LigD_Prim-Pol"/>
    <property type="match status" value="1"/>
</dbReference>
<evidence type="ECO:0000256" key="7">
    <source>
        <dbReference type="ARBA" id="ARBA00022723"/>
    </source>
</evidence>
<keyword evidence="24" id="KW-1185">Reference proteome</keyword>
<keyword evidence="5" id="KW-0548">Nucleotidyltransferase</keyword>
<evidence type="ECO:0000256" key="2">
    <source>
        <dbReference type="ARBA" id="ARBA00012727"/>
    </source>
</evidence>
<evidence type="ECO:0000256" key="3">
    <source>
        <dbReference type="ARBA" id="ARBA00022598"/>
    </source>
</evidence>
<keyword evidence="16" id="KW-0234">DNA repair</keyword>
<name>A0ABW3J635_9HYPH</name>
<keyword evidence="3 23" id="KW-0436">Ligase</keyword>
<keyword evidence="11" id="KW-0269">Exonuclease</keyword>
<keyword evidence="9" id="KW-0227">DNA damage</keyword>
<dbReference type="PROSITE" id="PS50160">
    <property type="entry name" value="DNA_LIGASE_A3"/>
    <property type="match status" value="1"/>
</dbReference>
<dbReference type="NCBIfam" id="TIGR02777">
    <property type="entry name" value="LigD_PE_dom"/>
    <property type="match status" value="1"/>
</dbReference>
<evidence type="ECO:0000313" key="24">
    <source>
        <dbReference type="Proteomes" id="UP001597102"/>
    </source>
</evidence>
<evidence type="ECO:0000256" key="8">
    <source>
        <dbReference type="ARBA" id="ARBA00022741"/>
    </source>
</evidence>
<dbReference type="InterPro" id="IPR033651">
    <property type="entry name" value="PaeLigD_Pol-like"/>
</dbReference>
<dbReference type="InterPro" id="IPR052171">
    <property type="entry name" value="NHEJ_LigD"/>
</dbReference>
<evidence type="ECO:0000256" key="21">
    <source>
        <dbReference type="SAM" id="MobiDB-lite"/>
    </source>
</evidence>
<evidence type="ECO:0000313" key="23">
    <source>
        <dbReference type="EMBL" id="MFD0985678.1"/>
    </source>
</evidence>
<evidence type="ECO:0000256" key="14">
    <source>
        <dbReference type="ARBA" id="ARBA00023125"/>
    </source>
</evidence>
<evidence type="ECO:0000256" key="17">
    <source>
        <dbReference type="ARBA" id="ARBA00023211"/>
    </source>
</evidence>
<dbReference type="EMBL" id="JBHTJO010000001">
    <property type="protein sequence ID" value="MFD0985678.1"/>
    <property type="molecule type" value="Genomic_DNA"/>
</dbReference>
<dbReference type="InterPro" id="IPR014145">
    <property type="entry name" value="LigD_pol_dom"/>
</dbReference>
<keyword evidence="13" id="KW-0239">DNA-directed DNA polymerase</keyword>
<sequence length="862" mass="96456">MASLDDQDLLAEYRSRRDFDKTPEPKAKRNKKSGNSFVIQKHAATRTHFDFRLELDGVLKSWAVTKGPSFDTSQKRLAVRTEDHPLAYGTFEGVIPKGEYGGGPVMLWDRGTWEPVGDPHKGLEKGHLDFILHGTRLKGEWHLVRMKKDKRGGKRENWLLIKASDKYAEDGSEPTQDYETSVESGRDMDQIRTGESAVWSSDKSKKPGASKAGKKRWHGKPPPPSRKATAPEFISPQLAALDDEVPEGDDWLHEVKFDGYRIQARKEGDRVTLYSRSGLDWTVRFPAIAKALTKLPCKEALIDGEAAFVLENGLTDFKSLQEHIDTDNPAIRYYAFDLLELDGKDLKKEPLAERKEKLQALFTKKKLPDRLIYSDHIRGQGEAFFGQACRTELEGIISKRANAPYKSGRSKTWLKVKCGRRAEFVIGGYSKSSAQGRPFASLLLGTYQDGNFVFAGKVGTGFNTGDMKRLAAKFEKLTRKTPPFAEVPSADKRDAVWLTPKLVCEIAFTEWTKDGRLRHPSFQGLREDKPAEDVTRDPPEKEVGEMAEKPSEPPAKTIQKKGGKPQDEFAGVTLTSPDRVLFPQQDLTKRDIAEYYETVAEAMLPYVVNRPISLVRCPEGRTQECFFQRHAMKGMSKTIKEIAIPGGETKKKYLYIDDAAGLFSLVQIGVLEIHDWGVSIKKLDKPDRLVFDLDPDEGLDLETLKAAAIETRDFLADLGLTSFLKSTGGKGLHVVAPITARSGWDEVKEFAKAVADALVTARGDRYTANMSKRARKGKIFVDYLRNQRGGSAIVNFSTRAREGAPVACPLRWDELGGLKTPSPYTVETLPKRLASLKGDPWEGFFKTRQSITKKAKKDLGLE</sequence>
<evidence type="ECO:0000256" key="6">
    <source>
        <dbReference type="ARBA" id="ARBA00022722"/>
    </source>
</evidence>
<keyword evidence="14" id="KW-0238">DNA-binding</keyword>
<feature type="compositionally biased region" description="Basic residues" evidence="21">
    <location>
        <begin position="206"/>
        <end position="219"/>
    </location>
</feature>
<proteinExistence type="predicted"/>
<dbReference type="Pfam" id="PF01068">
    <property type="entry name" value="DNA_ligase_A_M"/>
    <property type="match status" value="1"/>
</dbReference>
<evidence type="ECO:0000256" key="5">
    <source>
        <dbReference type="ARBA" id="ARBA00022695"/>
    </source>
</evidence>
<comment type="caution">
    <text evidence="23">The sequence shown here is derived from an EMBL/GenBank/DDBJ whole genome shotgun (WGS) entry which is preliminary data.</text>
</comment>
<dbReference type="Pfam" id="PF13298">
    <property type="entry name" value="LigD_N"/>
    <property type="match status" value="1"/>
</dbReference>